<dbReference type="RefSeq" id="XP_052754198.1">
    <property type="nucleotide sequence ID" value="XM_052898238.1"/>
</dbReference>
<feature type="compositionally biased region" description="Gly residues" evidence="1">
    <location>
        <begin position="419"/>
        <end position="436"/>
    </location>
</feature>
<feature type="domain" description="Apple" evidence="3">
    <location>
        <begin position="39"/>
        <end position="122"/>
    </location>
</feature>
<feature type="compositionally biased region" description="Low complexity" evidence="1">
    <location>
        <begin position="864"/>
        <end position="880"/>
    </location>
</feature>
<feature type="compositionally biased region" description="Basic and acidic residues" evidence="1">
    <location>
        <begin position="794"/>
        <end position="805"/>
    </location>
</feature>
<dbReference type="Proteomes" id="UP001652740">
    <property type="component" value="Unplaced"/>
</dbReference>
<feature type="compositionally biased region" description="Low complexity" evidence="1">
    <location>
        <begin position="596"/>
        <end position="610"/>
    </location>
</feature>
<evidence type="ECO:0000313" key="5">
    <source>
        <dbReference type="RefSeq" id="XP_052754198.1"/>
    </source>
</evidence>
<feature type="region of interest" description="Disordered" evidence="1">
    <location>
        <begin position="125"/>
        <end position="901"/>
    </location>
</feature>
<evidence type="ECO:0000313" key="4">
    <source>
        <dbReference type="Proteomes" id="UP001652740"/>
    </source>
</evidence>
<dbReference type="GeneID" id="128201413"/>
<dbReference type="InterPro" id="IPR003609">
    <property type="entry name" value="Pan_app"/>
</dbReference>
<sequence length="965" mass="108616">MLVGFTLNMLCILILCPVLLVAVQTLTIDSQLGTSIEDCFERISIGEQLPPSGIYRNVSELTTRECEQICKQDKQCQTYDYGVGAKGNATCNLSDRSEKELKEQNLLQRHPDYDVYVRRIQCEQSPPTPIQGQFDDPDAGPGGVPAHRPVFRPDEDDFKRPLSDEFPGDLRPYETARPPYLNAKPGYPQISNDRPDDYSSSKPDNDVPPSYGDHKPQDIPYKPDKPYHNQPHQKPDPYDVLQFQDPYRPGRPPDHGYWRPDPHYPSHPGDDIPDLYGQRPVRPNRPYDFPVGLPPYHPEKPEYHYIIRPNRKPRPQDDNGYGFRPKPQDYPTKPDLYGQNDIGHPSGPIGPPDRPPRPNRPHYDYPYRPYDRPSYSYNSQYASSYGQNSHDNSIYLEIFDPPRPYKPYKPLSKPDHDYGPGGYGQDIGYGVQGYGYGNSHSQSSYSQSHSSQSHYGTGTITEIDHDNNYIRPPQDAGYRPQKPHYDKPGYGPAPDYVMPSGGYGVPSKPSQPEKPYGSNQGYGSQSSYSDNSQSDHSTSQAYGSTSESYGSSNSPSYGNQDNYGSKPGYGLTTTQKPIYGYNKPDHEKPYSSNHGSYTSNSQSYSSTQEEYNSHHSYETSQSGYGIKPSYTEEKPYGNRPSYGNKPYDDNKRPPYGNNRPTYDENRPPFNDKPIYSDKPSYSGNSPSYGEKPYNDNKRPGYNDPRPPYSDNQSSYGSNKPYNDNKRPAYGDNDNQPSYTGNKPPYNDNKPTYGSNDNPPSYGGNIPSYNGNKRPSYSDNNDQPSYGGNKPSYNDNKRPSYGDSDNRPSYADSKPPNDNKRPPYGDNRPSYGDNPPYSGNRPPYGDRPSYSDRPSYGDDRPDPAYEGGSNSYDGSGYGDYKYTGHKKPGYGSRPNGTGYPRPDIKPVYEYEMDRPMNVPSYIVRPSGDVVTSRPVTIGDYGERGYHGPGRISYKVKACEFAGNNLS</sequence>
<feature type="compositionally biased region" description="Basic and acidic residues" evidence="1">
    <location>
        <begin position="361"/>
        <end position="371"/>
    </location>
</feature>
<feature type="compositionally biased region" description="Low complexity" evidence="1">
    <location>
        <begin position="437"/>
        <end position="456"/>
    </location>
</feature>
<feature type="compositionally biased region" description="Basic and acidic residues" evidence="1">
    <location>
        <begin position="212"/>
        <end position="237"/>
    </location>
</feature>
<evidence type="ECO:0000259" key="3">
    <source>
        <dbReference type="PROSITE" id="PS50948"/>
    </source>
</evidence>
<keyword evidence="4" id="KW-1185">Reference proteome</keyword>
<feature type="signal peptide" evidence="2">
    <location>
        <begin position="1"/>
        <end position="25"/>
    </location>
</feature>
<feature type="compositionally biased region" description="Low complexity" evidence="1">
    <location>
        <begin position="372"/>
        <end position="389"/>
    </location>
</feature>
<feature type="compositionally biased region" description="Low complexity" evidence="1">
    <location>
        <begin position="516"/>
        <end position="535"/>
    </location>
</feature>
<feature type="compositionally biased region" description="Polar residues" evidence="1">
    <location>
        <begin position="709"/>
        <end position="721"/>
    </location>
</feature>
<feature type="compositionally biased region" description="Basic and acidic residues" evidence="1">
    <location>
        <begin position="251"/>
        <end position="270"/>
    </location>
</feature>
<organism evidence="4 5">
    <name type="scientific">Galleria mellonella</name>
    <name type="common">Greater wax moth</name>
    <dbReference type="NCBI Taxonomy" id="7137"/>
    <lineage>
        <taxon>Eukaryota</taxon>
        <taxon>Metazoa</taxon>
        <taxon>Ecdysozoa</taxon>
        <taxon>Arthropoda</taxon>
        <taxon>Hexapoda</taxon>
        <taxon>Insecta</taxon>
        <taxon>Pterygota</taxon>
        <taxon>Neoptera</taxon>
        <taxon>Endopterygota</taxon>
        <taxon>Lepidoptera</taxon>
        <taxon>Glossata</taxon>
        <taxon>Ditrysia</taxon>
        <taxon>Pyraloidea</taxon>
        <taxon>Pyralidae</taxon>
        <taxon>Galleriinae</taxon>
        <taxon>Galleria</taxon>
    </lineage>
</organism>
<feature type="compositionally biased region" description="Polar residues" evidence="1">
    <location>
        <begin position="766"/>
        <end position="793"/>
    </location>
</feature>
<protein>
    <submittedName>
        <fullName evidence="5">Adhesive plaque matrix protein-like</fullName>
    </submittedName>
</protein>
<feature type="compositionally biased region" description="Polar residues" evidence="1">
    <location>
        <begin position="748"/>
        <end position="758"/>
    </location>
</feature>
<feature type="region of interest" description="Disordered" evidence="1">
    <location>
        <begin position="919"/>
        <end position="943"/>
    </location>
</feature>
<reference evidence="5" key="1">
    <citation type="submission" date="2025-08" db="UniProtKB">
        <authorList>
            <consortium name="RefSeq"/>
        </authorList>
    </citation>
    <scope>IDENTIFICATION</scope>
    <source>
        <tissue evidence="5">Whole larvae</tissue>
    </source>
</reference>
<name>A0ABM3MS55_GALME</name>
<gene>
    <name evidence="5" type="primary">LOC128201413</name>
</gene>
<accession>A0ABM3MS55</accession>
<feature type="chain" id="PRO_5045510167" evidence="2">
    <location>
        <begin position="26"/>
        <end position="965"/>
    </location>
</feature>
<feature type="compositionally biased region" description="Basic and acidic residues" evidence="1">
    <location>
        <begin position="151"/>
        <end position="163"/>
    </location>
</feature>
<evidence type="ECO:0000256" key="2">
    <source>
        <dbReference type="SAM" id="SignalP"/>
    </source>
</evidence>
<keyword evidence="2" id="KW-0732">Signal</keyword>
<feature type="compositionally biased region" description="Basic and acidic residues" evidence="1">
    <location>
        <begin position="193"/>
        <end position="205"/>
    </location>
</feature>
<dbReference type="PROSITE" id="PS50948">
    <property type="entry name" value="PAN"/>
    <property type="match status" value="1"/>
</dbReference>
<proteinExistence type="predicted"/>
<feature type="compositionally biased region" description="Low complexity" evidence="1">
    <location>
        <begin position="542"/>
        <end position="558"/>
    </location>
</feature>
<evidence type="ECO:0000256" key="1">
    <source>
        <dbReference type="SAM" id="MobiDB-lite"/>
    </source>
</evidence>